<organism evidence="2 3">
    <name type="scientific">Burkholderia contaminans</name>
    <dbReference type="NCBI Taxonomy" id="488447"/>
    <lineage>
        <taxon>Bacteria</taxon>
        <taxon>Pseudomonadati</taxon>
        <taxon>Pseudomonadota</taxon>
        <taxon>Betaproteobacteria</taxon>
        <taxon>Burkholderiales</taxon>
        <taxon>Burkholderiaceae</taxon>
        <taxon>Burkholderia</taxon>
        <taxon>Burkholderia cepacia complex</taxon>
    </lineage>
</organism>
<evidence type="ECO:0000313" key="2">
    <source>
        <dbReference type="EMBL" id="RQT22115.1"/>
    </source>
</evidence>
<evidence type="ECO:0000256" key="1">
    <source>
        <dbReference type="SAM" id="MobiDB-lite"/>
    </source>
</evidence>
<evidence type="ECO:0000313" key="3">
    <source>
        <dbReference type="Proteomes" id="UP000269271"/>
    </source>
</evidence>
<name>A0A3N8QEN1_9BURK</name>
<dbReference type="AlphaFoldDB" id="A0A3N8QEN1"/>
<gene>
    <name evidence="2" type="ORF">DF037_28835</name>
</gene>
<dbReference type="Proteomes" id="UP000269271">
    <property type="component" value="Unassembled WGS sequence"/>
</dbReference>
<feature type="region of interest" description="Disordered" evidence="1">
    <location>
        <begin position="28"/>
        <end position="64"/>
    </location>
</feature>
<accession>A0A3N8QEN1</accession>
<protein>
    <submittedName>
        <fullName evidence="2">Uncharacterized protein</fullName>
    </submittedName>
</protein>
<sequence length="64" mass="7028">MSHVTKPQKNAEPTTAAVKVVVRVSQRKQKPAPLTAAGKAQLRAAARRPSTRVTPELPEWRKAM</sequence>
<dbReference type="RefSeq" id="WP_124619294.1">
    <property type="nucleotide sequence ID" value="NZ_QTQX01000022.1"/>
</dbReference>
<reference evidence="2 3" key="1">
    <citation type="submission" date="2018-08" db="EMBL/GenBank/DDBJ databases">
        <title>Comparative analysis of Burkholderia isolates from Puerto Rico.</title>
        <authorList>
            <person name="Hall C."/>
            <person name="Sahl J."/>
            <person name="Wagner D."/>
        </authorList>
    </citation>
    <scope>NUCLEOTIDE SEQUENCE [LARGE SCALE GENOMIC DNA]</scope>
    <source>
        <strain evidence="2 3">Bp9001</strain>
    </source>
</reference>
<comment type="caution">
    <text evidence="2">The sequence shown here is derived from an EMBL/GenBank/DDBJ whole genome shotgun (WGS) entry which is preliminary data.</text>
</comment>
<dbReference type="EMBL" id="QTQX01000022">
    <property type="protein sequence ID" value="RQT22115.1"/>
    <property type="molecule type" value="Genomic_DNA"/>
</dbReference>
<proteinExistence type="predicted"/>